<reference evidence="2 3" key="1">
    <citation type="journal article" date="2019" name="Environ. Microbiol.">
        <title>At the nexus of three kingdoms: the genome of the mycorrhizal fungus Gigaspora margarita provides insights into plant, endobacterial and fungal interactions.</title>
        <authorList>
            <person name="Venice F."/>
            <person name="Ghignone S."/>
            <person name="Salvioli di Fossalunga A."/>
            <person name="Amselem J."/>
            <person name="Novero M."/>
            <person name="Xianan X."/>
            <person name="Sedzielewska Toro K."/>
            <person name="Morin E."/>
            <person name="Lipzen A."/>
            <person name="Grigoriev I.V."/>
            <person name="Henrissat B."/>
            <person name="Martin F.M."/>
            <person name="Bonfante P."/>
        </authorList>
    </citation>
    <scope>NUCLEOTIDE SEQUENCE [LARGE SCALE GENOMIC DNA]</scope>
    <source>
        <strain evidence="2 3">BEG34</strain>
    </source>
</reference>
<sequence>MSLKYEQEINSSLPYNTRSVKTNASGRVIRNKPARNTKSEVDPYPKPPTSTSKSTTRACPKCKESSNCINMLNKEFRKIEELVDLFETNKVIEIRNGWLKTIESYSAMSFDDLQKHVMITTNKYHNQQYITK</sequence>
<organism evidence="2 3">
    <name type="scientific">Gigaspora margarita</name>
    <dbReference type="NCBI Taxonomy" id="4874"/>
    <lineage>
        <taxon>Eukaryota</taxon>
        <taxon>Fungi</taxon>
        <taxon>Fungi incertae sedis</taxon>
        <taxon>Mucoromycota</taxon>
        <taxon>Glomeromycotina</taxon>
        <taxon>Glomeromycetes</taxon>
        <taxon>Diversisporales</taxon>
        <taxon>Gigasporaceae</taxon>
        <taxon>Gigaspora</taxon>
    </lineage>
</organism>
<dbReference type="OrthoDB" id="2376163at2759"/>
<feature type="region of interest" description="Disordered" evidence="1">
    <location>
        <begin position="1"/>
        <end position="58"/>
    </location>
</feature>
<accession>A0A8H3XJD1</accession>
<evidence type="ECO:0000313" key="2">
    <source>
        <dbReference type="EMBL" id="KAF0462449.1"/>
    </source>
</evidence>
<dbReference type="EMBL" id="WTPW01001012">
    <property type="protein sequence ID" value="KAF0462449.1"/>
    <property type="molecule type" value="Genomic_DNA"/>
</dbReference>
<feature type="compositionally biased region" description="Polar residues" evidence="1">
    <location>
        <begin position="8"/>
        <end position="25"/>
    </location>
</feature>
<gene>
    <name evidence="2" type="ORF">F8M41_000286</name>
</gene>
<comment type="caution">
    <text evidence="2">The sequence shown here is derived from an EMBL/GenBank/DDBJ whole genome shotgun (WGS) entry which is preliminary data.</text>
</comment>
<evidence type="ECO:0000313" key="3">
    <source>
        <dbReference type="Proteomes" id="UP000439903"/>
    </source>
</evidence>
<dbReference type="AlphaFoldDB" id="A0A8H3XJD1"/>
<protein>
    <submittedName>
        <fullName evidence="2">Uncharacterized protein</fullName>
    </submittedName>
</protein>
<keyword evidence="3" id="KW-1185">Reference proteome</keyword>
<name>A0A8H3XJD1_GIGMA</name>
<dbReference type="Proteomes" id="UP000439903">
    <property type="component" value="Unassembled WGS sequence"/>
</dbReference>
<evidence type="ECO:0000256" key="1">
    <source>
        <dbReference type="SAM" id="MobiDB-lite"/>
    </source>
</evidence>
<proteinExistence type="predicted"/>